<feature type="transmembrane region" description="Helical" evidence="1">
    <location>
        <begin position="127"/>
        <end position="146"/>
    </location>
</feature>
<dbReference type="RefSeq" id="WP_010902298.1">
    <property type="nucleotide sequence ID" value="NZ_VRYN01000002.1"/>
</dbReference>
<feature type="transmembrane region" description="Helical" evidence="1">
    <location>
        <begin position="158"/>
        <end position="176"/>
    </location>
</feature>
<accession>A0A4D6GRD3</accession>
<dbReference type="EMBL" id="CP038631">
    <property type="protein sequence ID" value="QCC44279.1"/>
    <property type="molecule type" value="Genomic_DNA"/>
</dbReference>
<dbReference type="GeneID" id="68693373"/>
<feature type="transmembrane region" description="Helical" evidence="1">
    <location>
        <begin position="182"/>
        <end position="202"/>
    </location>
</feature>
<feature type="transmembrane region" description="Helical" evidence="1">
    <location>
        <begin position="59"/>
        <end position="76"/>
    </location>
</feature>
<proteinExistence type="predicted"/>
<organism evidence="2 4">
    <name type="scientific">Halobacterium salinarum (strain ATCC 33171 / DSM 3754 / JCM 8978 / NBRC 102687 / NCIMB 764 / 91-R6)</name>
    <dbReference type="NCBI Taxonomy" id="2597657"/>
    <lineage>
        <taxon>Archaea</taxon>
        <taxon>Methanobacteriati</taxon>
        <taxon>Methanobacteriota</taxon>
        <taxon>Stenosarchaea group</taxon>
        <taxon>Halobacteria</taxon>
        <taxon>Halobacteriales</taxon>
        <taxon>Halobacteriaceae</taxon>
        <taxon>Halobacterium</taxon>
    </lineage>
</organism>
<evidence type="ECO:0000313" key="5">
    <source>
        <dbReference type="Proteomes" id="UP000323075"/>
    </source>
</evidence>
<evidence type="ECO:0000256" key="1">
    <source>
        <dbReference type="SAM" id="Phobius"/>
    </source>
</evidence>
<dbReference type="Proteomes" id="UP000323075">
    <property type="component" value="Unassembled WGS sequence"/>
</dbReference>
<sequence>MSEDVDPQALQQDLDRIKDAMGIAERYESAPEQWLLFSVLVAAGSAVSQVLLFARAAGFWYPVVWVGLFGAGSLVLSRRYDYAFGPGHSEPNVGFQVLVVYFGSFAALSAVDPFLPELGYLADKALALGLVAVMLGLGYLVAGETLKAYRIRARDRYVLHGGGLLLVALGVAIPTVDVLHTWSYAAFGASYVVYAAASYLVLTRT</sequence>
<reference evidence="2 4" key="1">
    <citation type="journal article" date="2019" name="Microbiol. Resour. Announc.">
        <title>The Genome Sequence of the Halobacterium salinarum Type Strain Is Closely Related to That of Laboratory Strains NRC-1 and R1.</title>
        <authorList>
            <person name="Pfeiffer F."/>
            <person name="Marchfelder A."/>
            <person name="Habermann B."/>
            <person name="Dyall-Smith M.L."/>
        </authorList>
    </citation>
    <scope>NUCLEOTIDE SEQUENCE [LARGE SCALE GENOMIC DNA]</scope>
    <source>
        <strain evidence="2">91-R6</strain>
        <strain evidence="4">ATCC 33171 / DSM 3754 / JCM 8978 / NBRC 102687 / NCIMB 764 / 91-R6</strain>
    </source>
</reference>
<reference evidence="3 5" key="2">
    <citation type="submission" date="2019-07" db="EMBL/GenBank/DDBJ databases">
        <title>Genomic Encyclopedia of Archaeal and Bacterial Type Strains, Phase II (KMG-II): from individual species to whole genera.</title>
        <authorList>
            <person name="Goeker M."/>
        </authorList>
    </citation>
    <scope>NUCLEOTIDE SEQUENCE [LARGE SCALE GENOMIC DNA]</scope>
    <source>
        <strain evidence="3 5">DSM 3754</strain>
    </source>
</reference>
<dbReference type="Proteomes" id="UP000296216">
    <property type="component" value="Chromosome"/>
</dbReference>
<evidence type="ECO:0000313" key="2">
    <source>
        <dbReference type="EMBL" id="QCC44279.1"/>
    </source>
</evidence>
<feature type="transmembrane region" description="Helical" evidence="1">
    <location>
        <begin position="34"/>
        <end position="53"/>
    </location>
</feature>
<name>A0A4D6GRD3_HALS9</name>
<keyword evidence="1" id="KW-0472">Membrane</keyword>
<gene>
    <name evidence="3" type="ORF">APQ99_01314</name>
    <name evidence="2" type="ORF">HBSAL_02750</name>
</gene>
<keyword evidence="1" id="KW-0812">Transmembrane</keyword>
<evidence type="ECO:0000313" key="3">
    <source>
        <dbReference type="EMBL" id="TYO76673.1"/>
    </source>
</evidence>
<feature type="transmembrane region" description="Helical" evidence="1">
    <location>
        <begin position="97"/>
        <end position="115"/>
    </location>
</feature>
<dbReference type="EMBL" id="VRYN01000002">
    <property type="protein sequence ID" value="TYO76673.1"/>
    <property type="molecule type" value="Genomic_DNA"/>
</dbReference>
<keyword evidence="1" id="KW-1133">Transmembrane helix</keyword>
<reference evidence="2" key="3">
    <citation type="journal article" name="MicrobiologyOpen">
        <title>Whole-genome comparison between the type strain of Halobacterium salinarum (DSM 3754(T)) and the laboratory strains R1 and NRC-1.</title>
        <authorList>
            <person name="Pfeiffer F."/>
            <person name="Losensky G."/>
            <person name="Marchfelder A."/>
            <person name="Habermann B."/>
            <person name="Dyall-Smith M."/>
        </authorList>
    </citation>
    <scope>NUCLEOTIDE SEQUENCE</scope>
    <source>
        <strain evidence="2">91-R6</strain>
    </source>
</reference>
<dbReference type="AlphaFoldDB" id="A0A4D6GRD3"/>
<protein>
    <submittedName>
        <fullName evidence="2">Uncharacterized protein</fullName>
    </submittedName>
</protein>
<evidence type="ECO:0000313" key="4">
    <source>
        <dbReference type="Proteomes" id="UP000296216"/>
    </source>
</evidence>